<keyword evidence="2" id="KW-0813">Transport</keyword>
<evidence type="ECO:0000313" key="9">
    <source>
        <dbReference type="Proteomes" id="UP000295611"/>
    </source>
</evidence>
<keyword evidence="4" id="KW-0472">Membrane</keyword>
<dbReference type="SUPFAM" id="SSF52540">
    <property type="entry name" value="P-loop containing nucleoside triphosphate hydrolases"/>
    <property type="match status" value="1"/>
</dbReference>
<feature type="domain" description="ABC transporter" evidence="7">
    <location>
        <begin position="11"/>
        <end position="240"/>
    </location>
</feature>
<evidence type="ECO:0000256" key="5">
    <source>
        <dbReference type="ARBA" id="ARBA00022741"/>
    </source>
</evidence>
<evidence type="ECO:0000256" key="2">
    <source>
        <dbReference type="ARBA" id="ARBA00022448"/>
    </source>
</evidence>
<reference evidence="8 9" key="1">
    <citation type="submission" date="2019-03" db="EMBL/GenBank/DDBJ databases">
        <title>Genomic Encyclopedia of Type Strains, Phase III (KMG-III): the genomes of soil and plant-associated and newly described type strains.</title>
        <authorList>
            <person name="Whitman W."/>
        </authorList>
    </citation>
    <scope>NUCLEOTIDE SEQUENCE [LARGE SCALE GENOMIC DNA]</scope>
    <source>
        <strain evidence="8 9">CECT 8976</strain>
    </source>
</reference>
<evidence type="ECO:0000259" key="7">
    <source>
        <dbReference type="PROSITE" id="PS50893"/>
    </source>
</evidence>
<keyword evidence="3" id="KW-0536">Nodulation</keyword>
<dbReference type="EMBL" id="SNZP01000003">
    <property type="protein sequence ID" value="TDR81539.1"/>
    <property type="molecule type" value="Genomic_DNA"/>
</dbReference>
<sequence>MNASKHRAPGIEVCQLQYRLKAKTILQSLSFRLHPGTITALIGKNGAGKSSLLSLLSTLALPAAGSITLAGIDAIRAPRKAREQIGVVFQTAALEPSLSVAENLYAMAYMQGLRGVRIAERLAELMAELEIEPLGKRRVKTLSGGETRKVELARALIHEPPILLLDEPTQGLDPIARHHFWNTLQRLAGKGHTILLATHHTDEAMRASQVMLLDQGKMRCLAPWDELVKTLPPVRSRLPALSGTTQDADRHSLHTVLALGEMLTTPETSS</sequence>
<evidence type="ECO:0000256" key="4">
    <source>
        <dbReference type="ARBA" id="ARBA00022475"/>
    </source>
</evidence>
<dbReference type="PANTHER" id="PTHR42711">
    <property type="entry name" value="ABC TRANSPORTER ATP-BINDING PROTEIN"/>
    <property type="match status" value="1"/>
</dbReference>
<dbReference type="PANTHER" id="PTHR42711:SF5">
    <property type="entry name" value="ABC TRANSPORTER ATP-BINDING PROTEIN NATA"/>
    <property type="match status" value="1"/>
</dbReference>
<dbReference type="InterPro" id="IPR050763">
    <property type="entry name" value="ABC_transporter_ATP-binding"/>
</dbReference>
<keyword evidence="9" id="KW-1185">Reference proteome</keyword>
<keyword evidence="6 8" id="KW-0067">ATP-binding</keyword>
<dbReference type="OrthoDB" id="9032630at2"/>
<comment type="caution">
    <text evidence="8">The sequence shown here is derived from an EMBL/GenBank/DDBJ whole genome shotgun (WGS) entry which is preliminary data.</text>
</comment>
<proteinExistence type="inferred from homology"/>
<dbReference type="GO" id="GO:0016887">
    <property type="term" value="F:ATP hydrolysis activity"/>
    <property type="evidence" value="ECO:0007669"/>
    <property type="project" value="InterPro"/>
</dbReference>
<gene>
    <name evidence="8" type="ORF">DFP86_103192</name>
</gene>
<accession>A0A4V3DVM0</accession>
<organism evidence="8 9">
    <name type="scientific">Paludibacterium purpuratum</name>
    <dbReference type="NCBI Taxonomy" id="1144873"/>
    <lineage>
        <taxon>Bacteria</taxon>
        <taxon>Pseudomonadati</taxon>
        <taxon>Pseudomonadota</taxon>
        <taxon>Betaproteobacteria</taxon>
        <taxon>Neisseriales</taxon>
        <taxon>Chromobacteriaceae</taxon>
        <taxon>Paludibacterium</taxon>
    </lineage>
</organism>
<dbReference type="PROSITE" id="PS50893">
    <property type="entry name" value="ABC_TRANSPORTER_2"/>
    <property type="match status" value="1"/>
</dbReference>
<dbReference type="RefSeq" id="WP_133678905.1">
    <property type="nucleotide sequence ID" value="NZ_SNZP01000003.1"/>
</dbReference>
<dbReference type="InterPro" id="IPR003439">
    <property type="entry name" value="ABC_transporter-like_ATP-bd"/>
</dbReference>
<keyword evidence="5" id="KW-0547">Nucleotide-binding</keyword>
<dbReference type="Pfam" id="PF00005">
    <property type="entry name" value="ABC_tran"/>
    <property type="match status" value="1"/>
</dbReference>
<dbReference type="GO" id="GO:0005524">
    <property type="term" value="F:ATP binding"/>
    <property type="evidence" value="ECO:0007669"/>
    <property type="project" value="UniProtKB-KW"/>
</dbReference>
<dbReference type="AlphaFoldDB" id="A0A4V3DVM0"/>
<dbReference type="Proteomes" id="UP000295611">
    <property type="component" value="Unassembled WGS sequence"/>
</dbReference>
<protein>
    <submittedName>
        <fullName evidence="8">ABC-2 type transport system ATP-binding protein</fullName>
    </submittedName>
</protein>
<evidence type="ECO:0000256" key="3">
    <source>
        <dbReference type="ARBA" id="ARBA00022458"/>
    </source>
</evidence>
<evidence type="ECO:0000256" key="6">
    <source>
        <dbReference type="ARBA" id="ARBA00022840"/>
    </source>
</evidence>
<evidence type="ECO:0000256" key="1">
    <source>
        <dbReference type="ARBA" id="ARBA00005417"/>
    </source>
</evidence>
<dbReference type="InterPro" id="IPR003593">
    <property type="entry name" value="AAA+_ATPase"/>
</dbReference>
<dbReference type="SMART" id="SM00382">
    <property type="entry name" value="AAA"/>
    <property type="match status" value="1"/>
</dbReference>
<dbReference type="Gene3D" id="3.40.50.300">
    <property type="entry name" value="P-loop containing nucleotide triphosphate hydrolases"/>
    <property type="match status" value="1"/>
</dbReference>
<name>A0A4V3DVM0_9NEIS</name>
<comment type="similarity">
    <text evidence="1">Belongs to the ABC transporter superfamily.</text>
</comment>
<evidence type="ECO:0000313" key="8">
    <source>
        <dbReference type="EMBL" id="TDR81539.1"/>
    </source>
</evidence>
<dbReference type="InterPro" id="IPR027417">
    <property type="entry name" value="P-loop_NTPase"/>
</dbReference>
<keyword evidence="4" id="KW-1003">Cell membrane</keyword>